<evidence type="ECO:0000313" key="3">
    <source>
        <dbReference type="EMBL" id="KAF4724124.1"/>
    </source>
</evidence>
<dbReference type="Proteomes" id="UP000553632">
    <property type="component" value="Unassembled WGS sequence"/>
</dbReference>
<keyword evidence="4" id="KW-1185">Reference proteome</keyword>
<comment type="caution">
    <text evidence="3">The sequence shown here is derived from an EMBL/GenBank/DDBJ whole genome shotgun (WGS) entry which is preliminary data.</text>
</comment>
<dbReference type="Proteomes" id="UP000574390">
    <property type="component" value="Unassembled WGS sequence"/>
</dbReference>
<gene>
    <name evidence="2" type="ORF">FOZ62_029433</name>
    <name evidence="3" type="ORF">FOZ63_031218</name>
</gene>
<reference evidence="4 5" key="1">
    <citation type="submission" date="2020-04" db="EMBL/GenBank/DDBJ databases">
        <title>Perkinsus olseni comparative genomics.</title>
        <authorList>
            <person name="Bogema D.R."/>
        </authorList>
    </citation>
    <scope>NUCLEOTIDE SEQUENCE [LARGE SCALE GENOMIC DNA]</scope>
    <source>
        <strain evidence="2">ATCC PRA-205</strain>
        <strain evidence="3 4">ATCC PRA-207</strain>
    </source>
</reference>
<dbReference type="EMBL" id="JABANM010024366">
    <property type="protein sequence ID" value="KAF4716352.1"/>
    <property type="molecule type" value="Genomic_DNA"/>
</dbReference>
<feature type="non-terminal residue" evidence="3">
    <location>
        <position position="1"/>
    </location>
</feature>
<evidence type="ECO:0000313" key="4">
    <source>
        <dbReference type="Proteomes" id="UP000553632"/>
    </source>
</evidence>
<evidence type="ECO:0000313" key="5">
    <source>
        <dbReference type="Proteomes" id="UP000574390"/>
    </source>
</evidence>
<name>A0A7J6RTR3_PEROL</name>
<evidence type="ECO:0000256" key="1">
    <source>
        <dbReference type="SAM" id="MobiDB-lite"/>
    </source>
</evidence>
<dbReference type="EMBL" id="JABANO010023075">
    <property type="protein sequence ID" value="KAF4724124.1"/>
    <property type="molecule type" value="Genomic_DNA"/>
</dbReference>
<accession>A0A7J6RTR3</accession>
<protein>
    <submittedName>
        <fullName evidence="3">Uncharacterized protein</fullName>
    </submittedName>
</protein>
<organism evidence="3 4">
    <name type="scientific">Perkinsus olseni</name>
    <name type="common">Perkinsus atlanticus</name>
    <dbReference type="NCBI Taxonomy" id="32597"/>
    <lineage>
        <taxon>Eukaryota</taxon>
        <taxon>Sar</taxon>
        <taxon>Alveolata</taxon>
        <taxon>Perkinsozoa</taxon>
        <taxon>Perkinsea</taxon>
        <taxon>Perkinsida</taxon>
        <taxon>Perkinsidae</taxon>
        <taxon>Perkinsus</taxon>
    </lineage>
</organism>
<evidence type="ECO:0000313" key="2">
    <source>
        <dbReference type="EMBL" id="KAF4716352.1"/>
    </source>
</evidence>
<feature type="region of interest" description="Disordered" evidence="1">
    <location>
        <begin position="213"/>
        <end position="286"/>
    </location>
</feature>
<feature type="compositionally biased region" description="Acidic residues" evidence="1">
    <location>
        <begin position="266"/>
        <end position="276"/>
    </location>
</feature>
<dbReference type="AlphaFoldDB" id="A0A7J6RTR3"/>
<feature type="non-terminal residue" evidence="3">
    <location>
        <position position="286"/>
    </location>
</feature>
<sequence>IYHNGLSGYAIGSHDLLCSEVLATLVANGDGREPLRFDQALPLELLYALRPLIIRVARDVSLPIEVERGRYETGRIEDGVNAALLVETCELANLYGTGRDRKALARLIDLLISQPGIQPTEMAQMRLSTEFSNWLEKRNLLGRFPLLNDAISGIHARGFDSWSGDACHFVSRDPGFESRMLSPRVASTDQCENLDPLREAGDIRLAISEMPSRVHKASWQHDSPKLRRNVSVESRELSERISTAERNAEENQKLCRTEKQRVDRSIDDDDEDEDEEGSRKINFGDE</sequence>
<feature type="compositionally biased region" description="Basic and acidic residues" evidence="1">
    <location>
        <begin position="233"/>
        <end position="265"/>
    </location>
</feature>
<feature type="compositionally biased region" description="Basic and acidic residues" evidence="1">
    <location>
        <begin position="277"/>
        <end position="286"/>
    </location>
</feature>
<proteinExistence type="predicted"/>